<dbReference type="RefSeq" id="WP_066754437.1">
    <property type="nucleotide sequence ID" value="NZ_CP015199.1"/>
</dbReference>
<evidence type="ECO:0000313" key="2">
    <source>
        <dbReference type="Proteomes" id="UP000077824"/>
    </source>
</evidence>
<evidence type="ECO:0000313" key="1">
    <source>
        <dbReference type="EMBL" id="ANF50935.1"/>
    </source>
</evidence>
<sequence length="125" mass="14188">MKYLPLLITFFVSCSFLAQKPVLHDLKDPKMHAGCYIDGKKNPVANLSEEGGALFNFKGKDETFPTIKGTKEYPEAFGNKTYKIYIKVIKSTKVGDSCIEENQYSIKIIYKKKAYFYTKKGMCGC</sequence>
<organism evidence="1 2">
    <name type="scientific">Chryseobacterium glaciei</name>
    <dbReference type="NCBI Taxonomy" id="1685010"/>
    <lineage>
        <taxon>Bacteria</taxon>
        <taxon>Pseudomonadati</taxon>
        <taxon>Bacteroidota</taxon>
        <taxon>Flavobacteriia</taxon>
        <taxon>Flavobacteriales</taxon>
        <taxon>Weeksellaceae</taxon>
        <taxon>Chryseobacterium group</taxon>
        <taxon>Chryseobacterium</taxon>
    </lineage>
</organism>
<keyword evidence="2" id="KW-1185">Reference proteome</keyword>
<accession>A0A172XVS0</accession>
<dbReference type="STRING" id="1685010.A0O34_10575"/>
<dbReference type="OrthoDB" id="1258580at2"/>
<protein>
    <submittedName>
        <fullName evidence="1">Uncharacterized protein</fullName>
    </submittedName>
</protein>
<dbReference type="AlphaFoldDB" id="A0A172XVS0"/>
<reference evidence="1 2" key="1">
    <citation type="submission" date="2016-04" db="EMBL/GenBank/DDBJ databases">
        <title>Complete Genome Sequence of Chryseobacterium sp. IHBB 10212.</title>
        <authorList>
            <person name="Pal M."/>
            <person name="Swarnkar M.K."/>
            <person name="Kaushal K."/>
            <person name="Chhibber S."/>
            <person name="Singh A.K."/>
            <person name="Gulati A."/>
        </authorList>
    </citation>
    <scope>NUCLEOTIDE SEQUENCE [LARGE SCALE GENOMIC DNA]</scope>
    <source>
        <strain evidence="1 2">IHBB 10212</strain>
    </source>
</reference>
<name>A0A172XVS0_9FLAO</name>
<dbReference type="Proteomes" id="UP000077824">
    <property type="component" value="Chromosome"/>
</dbReference>
<dbReference type="KEGG" id="chh:A0O34_10575"/>
<dbReference type="EMBL" id="CP015199">
    <property type="protein sequence ID" value="ANF50935.1"/>
    <property type="molecule type" value="Genomic_DNA"/>
</dbReference>
<gene>
    <name evidence="1" type="ORF">A0O34_10575</name>
</gene>
<proteinExistence type="predicted"/>